<proteinExistence type="predicted"/>
<evidence type="ECO:0008006" key="3">
    <source>
        <dbReference type="Google" id="ProtNLM"/>
    </source>
</evidence>
<organism evidence="1 2">
    <name type="scientific">Arcticibacterium luteifluviistationis</name>
    <dbReference type="NCBI Taxonomy" id="1784714"/>
    <lineage>
        <taxon>Bacteria</taxon>
        <taxon>Pseudomonadati</taxon>
        <taxon>Bacteroidota</taxon>
        <taxon>Cytophagia</taxon>
        <taxon>Cytophagales</taxon>
        <taxon>Leadbetterellaceae</taxon>
        <taxon>Arcticibacterium</taxon>
    </lineage>
</organism>
<dbReference type="KEGG" id="als:DJ013_13440"/>
<reference evidence="1 2" key="1">
    <citation type="submission" date="2018-05" db="EMBL/GenBank/DDBJ databases">
        <title>Complete genome sequence of Arcticibacterium luteifluviistationis SM1504T, a cytophagaceae bacterium isolated from Arctic surface seawater.</title>
        <authorList>
            <person name="Li Y."/>
            <person name="Qin Q.-L."/>
        </authorList>
    </citation>
    <scope>NUCLEOTIDE SEQUENCE [LARGE SCALE GENOMIC DNA]</scope>
    <source>
        <strain evidence="1 2">SM1504</strain>
    </source>
</reference>
<dbReference type="Proteomes" id="UP000249873">
    <property type="component" value="Chromosome"/>
</dbReference>
<dbReference type="InterPro" id="IPR025366">
    <property type="entry name" value="DUF4270"/>
</dbReference>
<keyword evidence="2" id="KW-1185">Reference proteome</keyword>
<dbReference type="OrthoDB" id="1092930at2"/>
<evidence type="ECO:0000313" key="2">
    <source>
        <dbReference type="Proteomes" id="UP000249873"/>
    </source>
</evidence>
<protein>
    <recommendedName>
        <fullName evidence="3">DUF4270 domain-containing protein</fullName>
    </recommendedName>
</protein>
<dbReference type="EMBL" id="CP029480">
    <property type="protein sequence ID" value="AWV99117.1"/>
    <property type="molecule type" value="Genomic_DNA"/>
</dbReference>
<dbReference type="AlphaFoldDB" id="A0A2Z4GDC6"/>
<name>A0A2Z4GDC6_9BACT</name>
<accession>A0A2Z4GDC6</accession>
<dbReference type="Pfam" id="PF14092">
    <property type="entry name" value="DUF4270"/>
    <property type="match status" value="1"/>
</dbReference>
<evidence type="ECO:0000313" key="1">
    <source>
        <dbReference type="EMBL" id="AWV99117.1"/>
    </source>
</evidence>
<sequence length="473" mass="51964">MLKLKMRTLQKRFSNFTQIWQNSFMLNRITLMRNSVLVLISAFFFSCEEPSNIGFEGGEGTEQTYFTDTLAVESSTYLMDSAITSGQSSALVGSFTDPLYGEITSVAYLQPALVPDIYGTGQTPLTISENSVFDSLKLSLINRTVLFYGDSTSSITIQVHRLKESLEFGKNYNYDDEQAYDATPLVSKTLTRENFYNPADSTIPYIKLKLPDAIGEELLALANKDASATNEAFTKAFKGFRISALSGTKTLTSFNLGSVSSDGVSALEFYSHTPGGTTSDGYVFEFTTARYNQITSDRSGTLISSLTQKTLSQSSSLTGGNTYVQAGTGLASKLTFPGIAKLNNPQVSRAELEFRADTTTFDPNISLTQFITFIKLGNSQQVTRINGVYDFVNYGLNPTTGILTTYVDSTNLFIADITPYLQDIASKKNKDNGMILVSAAPTDATLRSGTVYNSQLNRILLKDFKLNLYYSEK</sequence>
<gene>
    <name evidence="1" type="ORF">DJ013_13440</name>
</gene>